<dbReference type="Gene3D" id="3.30.420.10">
    <property type="entry name" value="Ribonuclease H-like superfamily/Ribonuclease H"/>
    <property type="match status" value="1"/>
</dbReference>
<dbReference type="AlphaFoldDB" id="A0A0D7BGA0"/>
<dbReference type="PANTHER" id="PTHR12801:SF45">
    <property type="entry name" value="RNA EXONUCLEASE 4"/>
    <property type="match status" value="1"/>
</dbReference>
<dbReference type="InterPro" id="IPR036397">
    <property type="entry name" value="RNaseH_sf"/>
</dbReference>
<dbReference type="SUPFAM" id="SSF53098">
    <property type="entry name" value="Ribonuclease H-like"/>
    <property type="match status" value="1"/>
</dbReference>
<comment type="subcellular location">
    <subcellularLocation>
        <location evidence="1">Nucleus</location>
    </subcellularLocation>
</comment>
<dbReference type="GO" id="GO:0003676">
    <property type="term" value="F:nucleic acid binding"/>
    <property type="evidence" value="ECO:0007669"/>
    <property type="project" value="InterPro"/>
</dbReference>
<keyword evidence="13" id="KW-1185">Reference proteome</keyword>
<sequence>MSASASKKRPSSNWLALQKTIPKPSKSSQGKKKEEHARKRRKIEAEPSTRTATYATPATPPVAEPVASTSDLKNGESLSALRAMIKGEVTFTEAQQEPGKFLCIDCEMVGVGIDGTESSLGRVTMVNFHGAVMLDEFVRQRERVVDYRTRYSGIREADMFKAKPFEDIQKQVADLLKNRILVGHAVHNDLKVLLLSHPRPQTRDTQYYAGKFKVCKSRYVALRNLVQQELGIAIQDGEHSSLTDARATMAVYRLHRKEWEKGSKPMPLSSKKRKKPDDETEEFPGGGRKGVSSGLSTVVTGPRKSVPAAKKAWWKELAGGSKGKISL</sequence>
<accession>A0A0D7BGA0</accession>
<proteinExistence type="inferred from homology"/>
<protein>
    <recommendedName>
        <fullName evidence="3">RNA exonuclease 4</fullName>
    </recommendedName>
</protein>
<name>A0A0D7BGA0_9AGAR</name>
<dbReference type="FunFam" id="3.30.420.10:FF:000007">
    <property type="entry name" value="Interferon-stimulated exonuclease gene 20"/>
    <property type="match status" value="1"/>
</dbReference>
<dbReference type="CDD" id="cd06144">
    <property type="entry name" value="REX4_like"/>
    <property type="match status" value="1"/>
</dbReference>
<evidence type="ECO:0000313" key="12">
    <source>
        <dbReference type="EMBL" id="KIY69578.1"/>
    </source>
</evidence>
<evidence type="ECO:0000256" key="7">
    <source>
        <dbReference type="ARBA" id="ARBA00022839"/>
    </source>
</evidence>
<feature type="compositionally biased region" description="Low complexity" evidence="10">
    <location>
        <begin position="48"/>
        <end position="57"/>
    </location>
</feature>
<evidence type="ECO:0000256" key="1">
    <source>
        <dbReference type="ARBA" id="ARBA00004123"/>
    </source>
</evidence>
<organism evidence="12 13">
    <name type="scientific">Cylindrobasidium torrendii FP15055 ss-10</name>
    <dbReference type="NCBI Taxonomy" id="1314674"/>
    <lineage>
        <taxon>Eukaryota</taxon>
        <taxon>Fungi</taxon>
        <taxon>Dikarya</taxon>
        <taxon>Basidiomycota</taxon>
        <taxon>Agaricomycotina</taxon>
        <taxon>Agaricomycetes</taxon>
        <taxon>Agaricomycetidae</taxon>
        <taxon>Agaricales</taxon>
        <taxon>Marasmiineae</taxon>
        <taxon>Physalacriaceae</taxon>
        <taxon>Cylindrobasidium</taxon>
    </lineage>
</organism>
<keyword evidence="7" id="KW-0269">Exonuclease</keyword>
<feature type="region of interest" description="Disordered" evidence="10">
    <location>
        <begin position="1"/>
        <end position="71"/>
    </location>
</feature>
<evidence type="ECO:0000256" key="2">
    <source>
        <dbReference type="ARBA" id="ARBA00010489"/>
    </source>
</evidence>
<dbReference type="PANTHER" id="PTHR12801">
    <property type="entry name" value="RNA EXONUCLEASE REXO1 / RECO3 FAMILY MEMBER-RELATED"/>
    <property type="match status" value="1"/>
</dbReference>
<dbReference type="STRING" id="1314674.A0A0D7BGA0"/>
<reference evidence="12 13" key="1">
    <citation type="journal article" date="2015" name="Fungal Genet. Biol.">
        <title>Evolution of novel wood decay mechanisms in Agaricales revealed by the genome sequences of Fistulina hepatica and Cylindrobasidium torrendii.</title>
        <authorList>
            <person name="Floudas D."/>
            <person name="Held B.W."/>
            <person name="Riley R."/>
            <person name="Nagy L.G."/>
            <person name="Koehler G."/>
            <person name="Ransdell A.S."/>
            <person name="Younus H."/>
            <person name="Chow J."/>
            <person name="Chiniquy J."/>
            <person name="Lipzen A."/>
            <person name="Tritt A."/>
            <person name="Sun H."/>
            <person name="Haridas S."/>
            <person name="LaButti K."/>
            <person name="Ohm R.A."/>
            <person name="Kues U."/>
            <person name="Blanchette R.A."/>
            <person name="Grigoriev I.V."/>
            <person name="Minto R.E."/>
            <person name="Hibbett D.S."/>
        </authorList>
    </citation>
    <scope>NUCLEOTIDE SEQUENCE [LARGE SCALE GENOMIC DNA]</scope>
    <source>
        <strain evidence="12 13">FP15055 ss-10</strain>
    </source>
</reference>
<dbReference type="EMBL" id="KN880481">
    <property type="protein sequence ID" value="KIY69578.1"/>
    <property type="molecule type" value="Genomic_DNA"/>
</dbReference>
<dbReference type="GO" id="GO:0008408">
    <property type="term" value="F:3'-5' exonuclease activity"/>
    <property type="evidence" value="ECO:0007669"/>
    <property type="project" value="InterPro"/>
</dbReference>
<gene>
    <name evidence="12" type="ORF">CYLTODRAFT_478543</name>
</gene>
<dbReference type="Pfam" id="PF00929">
    <property type="entry name" value="RNase_T"/>
    <property type="match status" value="1"/>
</dbReference>
<dbReference type="InterPro" id="IPR047021">
    <property type="entry name" value="REXO1/3/4-like"/>
</dbReference>
<evidence type="ECO:0000256" key="8">
    <source>
        <dbReference type="ARBA" id="ARBA00023242"/>
    </source>
</evidence>
<dbReference type="GO" id="GO:0006364">
    <property type="term" value="P:rRNA processing"/>
    <property type="evidence" value="ECO:0007669"/>
    <property type="project" value="UniProtKB-KW"/>
</dbReference>
<dbReference type="InterPro" id="IPR013520">
    <property type="entry name" value="Ribonucl_H"/>
</dbReference>
<dbReference type="OrthoDB" id="8191639at2759"/>
<evidence type="ECO:0000256" key="4">
    <source>
        <dbReference type="ARBA" id="ARBA00022552"/>
    </source>
</evidence>
<feature type="region of interest" description="Disordered" evidence="10">
    <location>
        <begin position="261"/>
        <end position="312"/>
    </location>
</feature>
<evidence type="ECO:0000256" key="5">
    <source>
        <dbReference type="ARBA" id="ARBA00022722"/>
    </source>
</evidence>
<keyword evidence="6" id="KW-0378">Hydrolase</keyword>
<evidence type="ECO:0000256" key="6">
    <source>
        <dbReference type="ARBA" id="ARBA00022801"/>
    </source>
</evidence>
<feature type="compositionally biased region" description="Basic and acidic residues" evidence="10">
    <location>
        <begin position="31"/>
        <end position="47"/>
    </location>
</feature>
<keyword evidence="4" id="KW-0698">rRNA processing</keyword>
<keyword evidence="5" id="KW-0540">Nuclease</keyword>
<dbReference type="GO" id="GO:0005634">
    <property type="term" value="C:nucleus"/>
    <property type="evidence" value="ECO:0007669"/>
    <property type="project" value="UniProtKB-SubCell"/>
</dbReference>
<evidence type="ECO:0000313" key="13">
    <source>
        <dbReference type="Proteomes" id="UP000054007"/>
    </source>
</evidence>
<feature type="domain" description="Exonuclease" evidence="11">
    <location>
        <begin position="100"/>
        <end position="261"/>
    </location>
</feature>
<dbReference type="SMART" id="SM00479">
    <property type="entry name" value="EXOIII"/>
    <property type="match status" value="1"/>
</dbReference>
<evidence type="ECO:0000256" key="3">
    <source>
        <dbReference type="ARBA" id="ARBA00016937"/>
    </source>
</evidence>
<comment type="similarity">
    <text evidence="2">Belongs to the REXO4 family.</text>
</comment>
<evidence type="ECO:0000256" key="9">
    <source>
        <dbReference type="ARBA" id="ARBA00025599"/>
    </source>
</evidence>
<dbReference type="InterPro" id="IPR037431">
    <property type="entry name" value="REX4_DEDDh_dom"/>
</dbReference>
<dbReference type="Proteomes" id="UP000054007">
    <property type="component" value="Unassembled WGS sequence"/>
</dbReference>
<evidence type="ECO:0000256" key="10">
    <source>
        <dbReference type="SAM" id="MobiDB-lite"/>
    </source>
</evidence>
<evidence type="ECO:0000259" key="11">
    <source>
        <dbReference type="SMART" id="SM00479"/>
    </source>
</evidence>
<feature type="compositionally biased region" description="Basic residues" evidence="10">
    <location>
        <begin position="1"/>
        <end position="10"/>
    </location>
</feature>
<comment type="function">
    <text evidence="9">Exoribonuclease involved in ribosome biosynthesis. Involved in the processing of ITS1, the internal transcribed spacer localized between the 18S and 5.8S rRNAs.</text>
</comment>
<keyword evidence="8" id="KW-0539">Nucleus</keyword>
<dbReference type="InterPro" id="IPR012337">
    <property type="entry name" value="RNaseH-like_sf"/>
</dbReference>